<keyword evidence="3 8" id="KW-0489">Methyltransferase</keyword>
<evidence type="ECO:0000256" key="3">
    <source>
        <dbReference type="ARBA" id="ARBA00022603"/>
    </source>
</evidence>
<dbReference type="SUPFAM" id="SSF53335">
    <property type="entry name" value="S-adenosyl-L-methionine-dependent methyltransferases"/>
    <property type="match status" value="1"/>
</dbReference>
<dbReference type="NCBIfam" id="TIGR00755">
    <property type="entry name" value="ksgA"/>
    <property type="match status" value="1"/>
</dbReference>
<dbReference type="PANTHER" id="PTHR11727">
    <property type="entry name" value="DIMETHYLADENOSINE TRANSFERASE"/>
    <property type="match status" value="1"/>
</dbReference>
<dbReference type="CDD" id="cd02440">
    <property type="entry name" value="AdoMet_MTases"/>
    <property type="match status" value="1"/>
</dbReference>
<keyword evidence="4 8" id="KW-0808">Transferase</keyword>
<evidence type="ECO:0000313" key="8">
    <source>
        <dbReference type="EMBL" id="VAX21828.1"/>
    </source>
</evidence>
<keyword evidence="2" id="KW-0698">rRNA processing</keyword>
<keyword evidence="5" id="KW-0949">S-adenosyl-L-methionine</keyword>
<dbReference type="SMART" id="SM00650">
    <property type="entry name" value="rADc"/>
    <property type="match status" value="1"/>
</dbReference>
<evidence type="ECO:0000256" key="4">
    <source>
        <dbReference type="ARBA" id="ARBA00022679"/>
    </source>
</evidence>
<keyword evidence="6" id="KW-0694">RNA-binding</keyword>
<name>A0A3B1CD50_9ZZZZ</name>
<dbReference type="InterPro" id="IPR023165">
    <property type="entry name" value="rRNA_Ade_diMease-like_C"/>
</dbReference>
<evidence type="ECO:0000256" key="6">
    <source>
        <dbReference type="ARBA" id="ARBA00022884"/>
    </source>
</evidence>
<organism evidence="8">
    <name type="scientific">hydrothermal vent metagenome</name>
    <dbReference type="NCBI Taxonomy" id="652676"/>
    <lineage>
        <taxon>unclassified sequences</taxon>
        <taxon>metagenomes</taxon>
        <taxon>ecological metagenomes</taxon>
    </lineage>
</organism>
<dbReference type="EC" id="2.1.1.182" evidence="8"/>
<evidence type="ECO:0000256" key="2">
    <source>
        <dbReference type="ARBA" id="ARBA00022552"/>
    </source>
</evidence>
<dbReference type="PROSITE" id="PS51689">
    <property type="entry name" value="SAM_RNA_A_N6_MT"/>
    <property type="match status" value="1"/>
</dbReference>
<evidence type="ECO:0000259" key="7">
    <source>
        <dbReference type="SMART" id="SM00650"/>
    </source>
</evidence>
<dbReference type="AlphaFoldDB" id="A0A3B1CD50"/>
<dbReference type="FunFam" id="1.10.8.100:FF:000001">
    <property type="entry name" value="Ribosomal RNA small subunit methyltransferase A"/>
    <property type="match status" value="1"/>
</dbReference>
<dbReference type="Pfam" id="PF00398">
    <property type="entry name" value="RrnaAD"/>
    <property type="match status" value="1"/>
</dbReference>
<dbReference type="Gene3D" id="1.10.8.100">
    <property type="entry name" value="Ribosomal RNA adenine dimethylase-like, domain 2"/>
    <property type="match status" value="1"/>
</dbReference>
<dbReference type="InterPro" id="IPR001737">
    <property type="entry name" value="KsgA/Erm"/>
</dbReference>
<gene>
    <name evidence="8" type="ORF">MNBD_NITROSPINAE02-1638</name>
</gene>
<dbReference type="InterPro" id="IPR029063">
    <property type="entry name" value="SAM-dependent_MTases_sf"/>
</dbReference>
<dbReference type="EMBL" id="UOGE01000069">
    <property type="protein sequence ID" value="VAX21828.1"/>
    <property type="molecule type" value="Genomic_DNA"/>
</dbReference>
<dbReference type="GO" id="GO:0005829">
    <property type="term" value="C:cytosol"/>
    <property type="evidence" value="ECO:0007669"/>
    <property type="project" value="TreeGrafter"/>
</dbReference>
<dbReference type="GO" id="GO:0003723">
    <property type="term" value="F:RNA binding"/>
    <property type="evidence" value="ECO:0007669"/>
    <property type="project" value="UniProtKB-KW"/>
</dbReference>
<protein>
    <submittedName>
        <fullName evidence="8">SSU rRNA (Adenine(1518)-N(6)/adenine(1519)-N(6))-dimethyltransferase</fullName>
        <ecNumber evidence="8">2.1.1.182</ecNumber>
    </submittedName>
</protein>
<accession>A0A3B1CD50</accession>
<dbReference type="InterPro" id="IPR011530">
    <property type="entry name" value="rRNA_adenine_dimethylase"/>
</dbReference>
<sequence>MKRSAHRTKRLGQCFLIDPSVAERIALESKAGPGSRVLEVGPGRGILTRALQNLGFMVHAVEIDEELYRGLKKEFENTRNVNVERGDARRFDFGSIEAPYQIVSNLPYSISVMLIKIFIENMSKLSGMTLMTQAEVAQRLSAKPGGKHYGSLSIYLSYHFHVDYLFTIGPEAFRPRPKVNSAVIRLSPLATPPVTVDSKDDFFSFVKLAFIHRRKTLRNNLKAEWGDDAALDEALSKTGIAPALRPQNISIEQFADLYNEWKKTEKASRSNANLE</sequence>
<dbReference type="PANTHER" id="PTHR11727:SF7">
    <property type="entry name" value="DIMETHYLADENOSINE TRANSFERASE-RELATED"/>
    <property type="match status" value="1"/>
</dbReference>
<reference evidence="8" key="1">
    <citation type="submission" date="2018-06" db="EMBL/GenBank/DDBJ databases">
        <authorList>
            <person name="Zhirakovskaya E."/>
        </authorList>
    </citation>
    <scope>NUCLEOTIDE SEQUENCE</scope>
</reference>
<dbReference type="InterPro" id="IPR020596">
    <property type="entry name" value="rRNA_Ade_Mease_Trfase_CS"/>
</dbReference>
<evidence type="ECO:0000256" key="5">
    <source>
        <dbReference type="ARBA" id="ARBA00022691"/>
    </source>
</evidence>
<feature type="domain" description="Ribosomal RNA adenine methylase transferase N-terminal" evidence="7">
    <location>
        <begin position="21"/>
        <end position="190"/>
    </location>
</feature>
<dbReference type="GO" id="GO:0052908">
    <property type="term" value="F:16S rRNA (adenine(1518)-N(6)/adenine(1519)-N(6))-dimethyltransferase activity"/>
    <property type="evidence" value="ECO:0007669"/>
    <property type="project" value="UniProtKB-EC"/>
</dbReference>
<dbReference type="Gene3D" id="3.40.50.150">
    <property type="entry name" value="Vaccinia Virus protein VP39"/>
    <property type="match status" value="1"/>
</dbReference>
<proteinExistence type="inferred from homology"/>
<dbReference type="PROSITE" id="PS01131">
    <property type="entry name" value="RRNA_A_DIMETH"/>
    <property type="match status" value="1"/>
</dbReference>
<dbReference type="InterPro" id="IPR020598">
    <property type="entry name" value="rRNA_Ade_methylase_Trfase_N"/>
</dbReference>
<keyword evidence="1" id="KW-0963">Cytoplasm</keyword>
<dbReference type="HAMAP" id="MF_00607">
    <property type="entry name" value="16SrRNA_methyltr_A"/>
    <property type="match status" value="1"/>
</dbReference>
<evidence type="ECO:0000256" key="1">
    <source>
        <dbReference type="ARBA" id="ARBA00022490"/>
    </source>
</evidence>